<feature type="compositionally biased region" description="Basic and acidic residues" evidence="1">
    <location>
        <begin position="18"/>
        <end position="33"/>
    </location>
</feature>
<proteinExistence type="predicted"/>
<protein>
    <submittedName>
        <fullName evidence="2">Uncharacterized protein</fullName>
    </submittedName>
</protein>
<dbReference type="AlphaFoldDB" id="A0A4C1T848"/>
<feature type="region of interest" description="Disordered" evidence="1">
    <location>
        <begin position="149"/>
        <end position="175"/>
    </location>
</feature>
<dbReference type="Proteomes" id="UP000299102">
    <property type="component" value="Unassembled WGS sequence"/>
</dbReference>
<sequence length="204" mass="23075">MLRRVPLKRTSRGGVWEEGGRWKKRSGEGVKSRHEPYKHNFALIKVIAHASRARLRAAFTRYKAYTSAQSRDVAFTFEGKTRLRATKVMVIATDGQSQPQRSINFTPPSPFRRPPLCRPSQTIQSEPIYRANRKIECATSQDRIHLAPGGHFSLFARPPPPAPPAPPPAPRQAAYDGERVAQTRLPAMEALLAFDRLQKKQDRQ</sequence>
<organism evidence="2 3">
    <name type="scientific">Eumeta variegata</name>
    <name type="common">Bagworm moth</name>
    <name type="synonym">Eumeta japonica</name>
    <dbReference type="NCBI Taxonomy" id="151549"/>
    <lineage>
        <taxon>Eukaryota</taxon>
        <taxon>Metazoa</taxon>
        <taxon>Ecdysozoa</taxon>
        <taxon>Arthropoda</taxon>
        <taxon>Hexapoda</taxon>
        <taxon>Insecta</taxon>
        <taxon>Pterygota</taxon>
        <taxon>Neoptera</taxon>
        <taxon>Endopterygota</taxon>
        <taxon>Lepidoptera</taxon>
        <taxon>Glossata</taxon>
        <taxon>Ditrysia</taxon>
        <taxon>Tineoidea</taxon>
        <taxon>Psychidae</taxon>
        <taxon>Oiketicinae</taxon>
        <taxon>Eumeta</taxon>
    </lineage>
</organism>
<keyword evidence="3" id="KW-1185">Reference proteome</keyword>
<evidence type="ECO:0000256" key="1">
    <source>
        <dbReference type="SAM" id="MobiDB-lite"/>
    </source>
</evidence>
<comment type="caution">
    <text evidence="2">The sequence shown here is derived from an EMBL/GenBank/DDBJ whole genome shotgun (WGS) entry which is preliminary data.</text>
</comment>
<feature type="region of interest" description="Disordered" evidence="1">
    <location>
        <begin position="1"/>
        <end position="33"/>
    </location>
</feature>
<accession>A0A4C1T848</accession>
<name>A0A4C1T848_EUMVA</name>
<evidence type="ECO:0000313" key="2">
    <source>
        <dbReference type="EMBL" id="GBP10592.1"/>
    </source>
</evidence>
<gene>
    <name evidence="2" type="ORF">EVAR_76420_1</name>
</gene>
<evidence type="ECO:0000313" key="3">
    <source>
        <dbReference type="Proteomes" id="UP000299102"/>
    </source>
</evidence>
<dbReference type="EMBL" id="BGZK01000041">
    <property type="protein sequence ID" value="GBP10592.1"/>
    <property type="molecule type" value="Genomic_DNA"/>
</dbReference>
<feature type="compositionally biased region" description="Basic residues" evidence="1">
    <location>
        <begin position="1"/>
        <end position="11"/>
    </location>
</feature>
<reference evidence="2 3" key="1">
    <citation type="journal article" date="2019" name="Commun. Biol.">
        <title>The bagworm genome reveals a unique fibroin gene that provides high tensile strength.</title>
        <authorList>
            <person name="Kono N."/>
            <person name="Nakamura H."/>
            <person name="Ohtoshi R."/>
            <person name="Tomita M."/>
            <person name="Numata K."/>
            <person name="Arakawa K."/>
        </authorList>
    </citation>
    <scope>NUCLEOTIDE SEQUENCE [LARGE SCALE GENOMIC DNA]</scope>
</reference>
<feature type="compositionally biased region" description="Pro residues" evidence="1">
    <location>
        <begin position="157"/>
        <end position="170"/>
    </location>
</feature>